<sequence length="321" mass="34527">MGSNSGTSPYSGIHVPCVTWFKNTDTQEIDWDLQRKHLEFLIGSGVEGVVLSGSNGEAVTLSSDEKLGLVRLTRKIAAELGRPELVVTLGTTGQSTQDVVANTRIAKQGAANFVLTLVPSYFHYAMTSDAICNFFEEVASSSPVPVIIYSYPSIVAGLDLNSDMLSRLGKHPNIAGVKLTCGGTAKAVRIRAEFEPSQFCAITGQSDWLVPGMAVGATGAITGVANVYPKSCARIYDLFQAGKVEEATKLQLTLAQVEVAFINGGINGTKWVVAKYRGYDLDSVHCRRPYPKFSDTKHAWITEVVSGLEETEKSLGKRGSQ</sequence>
<evidence type="ECO:0000256" key="1">
    <source>
        <dbReference type="ARBA" id="ARBA00023239"/>
    </source>
</evidence>
<dbReference type="InterPro" id="IPR013785">
    <property type="entry name" value="Aldolase_TIM"/>
</dbReference>
<proteinExistence type="inferred from homology"/>
<organism evidence="5 6">
    <name type="scientific">Dactylonectria macrodidyma</name>
    <dbReference type="NCBI Taxonomy" id="307937"/>
    <lineage>
        <taxon>Eukaryota</taxon>
        <taxon>Fungi</taxon>
        <taxon>Dikarya</taxon>
        <taxon>Ascomycota</taxon>
        <taxon>Pezizomycotina</taxon>
        <taxon>Sordariomycetes</taxon>
        <taxon>Hypocreomycetidae</taxon>
        <taxon>Hypocreales</taxon>
        <taxon>Nectriaceae</taxon>
        <taxon>Dactylonectria</taxon>
    </lineage>
</organism>
<evidence type="ECO:0000256" key="4">
    <source>
        <dbReference type="PIRSR" id="PIRSR001365-2"/>
    </source>
</evidence>
<dbReference type="AlphaFoldDB" id="A0A9P9INA9"/>
<feature type="binding site" evidence="4">
    <location>
        <position position="221"/>
    </location>
    <ligand>
        <name>pyruvate</name>
        <dbReference type="ChEBI" id="CHEBI:15361"/>
    </ligand>
</feature>
<dbReference type="PIRSF" id="PIRSF001365">
    <property type="entry name" value="DHDPS"/>
    <property type="match status" value="1"/>
</dbReference>
<protein>
    <submittedName>
        <fullName evidence="5">Dihydrodipicolinate synthase</fullName>
    </submittedName>
</protein>
<dbReference type="PANTHER" id="PTHR12128:SF66">
    <property type="entry name" value="4-HYDROXY-2-OXOGLUTARATE ALDOLASE, MITOCHONDRIAL"/>
    <property type="match status" value="1"/>
</dbReference>
<dbReference type="Pfam" id="PF00701">
    <property type="entry name" value="DHDPS"/>
    <property type="match status" value="1"/>
</dbReference>
<reference evidence="5" key="1">
    <citation type="journal article" date="2021" name="Nat. Commun.">
        <title>Genetic determinants of endophytism in the Arabidopsis root mycobiome.</title>
        <authorList>
            <person name="Mesny F."/>
            <person name="Miyauchi S."/>
            <person name="Thiergart T."/>
            <person name="Pickel B."/>
            <person name="Atanasova L."/>
            <person name="Karlsson M."/>
            <person name="Huettel B."/>
            <person name="Barry K.W."/>
            <person name="Haridas S."/>
            <person name="Chen C."/>
            <person name="Bauer D."/>
            <person name="Andreopoulos W."/>
            <person name="Pangilinan J."/>
            <person name="LaButti K."/>
            <person name="Riley R."/>
            <person name="Lipzen A."/>
            <person name="Clum A."/>
            <person name="Drula E."/>
            <person name="Henrissat B."/>
            <person name="Kohler A."/>
            <person name="Grigoriev I.V."/>
            <person name="Martin F.M."/>
            <person name="Hacquard S."/>
        </authorList>
    </citation>
    <scope>NUCLEOTIDE SEQUENCE</scope>
    <source>
        <strain evidence="5">MPI-CAGE-AT-0147</strain>
    </source>
</reference>
<dbReference type="InterPro" id="IPR002220">
    <property type="entry name" value="DapA-like"/>
</dbReference>
<dbReference type="PRINTS" id="PR00146">
    <property type="entry name" value="DHPICSNTHASE"/>
</dbReference>
<feature type="active site" description="Proton donor/acceptor" evidence="3">
    <location>
        <position position="149"/>
    </location>
</feature>
<name>A0A9P9INA9_9HYPO</name>
<evidence type="ECO:0000256" key="3">
    <source>
        <dbReference type="PIRSR" id="PIRSR001365-1"/>
    </source>
</evidence>
<gene>
    <name evidence="5" type="ORF">EDB81DRAFT_728587</name>
</gene>
<dbReference type="GO" id="GO:0008840">
    <property type="term" value="F:4-hydroxy-tetrahydrodipicolinate synthase activity"/>
    <property type="evidence" value="ECO:0007669"/>
    <property type="project" value="TreeGrafter"/>
</dbReference>
<comment type="caution">
    <text evidence="5">The sequence shown here is derived from an EMBL/GenBank/DDBJ whole genome shotgun (WGS) entry which is preliminary data.</text>
</comment>
<accession>A0A9P9INA9</accession>
<keyword evidence="1 2" id="KW-0456">Lyase</keyword>
<dbReference type="CDD" id="cd00408">
    <property type="entry name" value="DHDPS-like"/>
    <property type="match status" value="1"/>
</dbReference>
<keyword evidence="6" id="KW-1185">Reference proteome</keyword>
<feature type="active site" description="Schiff-base intermediate with substrate" evidence="3">
    <location>
        <position position="178"/>
    </location>
</feature>
<evidence type="ECO:0000256" key="2">
    <source>
        <dbReference type="PIRNR" id="PIRNR001365"/>
    </source>
</evidence>
<dbReference type="SUPFAM" id="SSF51569">
    <property type="entry name" value="Aldolase"/>
    <property type="match status" value="1"/>
</dbReference>
<comment type="similarity">
    <text evidence="2">Belongs to the DapA family.</text>
</comment>
<dbReference type="SMART" id="SM01130">
    <property type="entry name" value="DHDPS"/>
    <property type="match status" value="1"/>
</dbReference>
<evidence type="ECO:0000313" key="6">
    <source>
        <dbReference type="Proteomes" id="UP000738349"/>
    </source>
</evidence>
<dbReference type="EMBL" id="JAGMUV010000018">
    <property type="protein sequence ID" value="KAH7128838.1"/>
    <property type="molecule type" value="Genomic_DNA"/>
</dbReference>
<dbReference type="PANTHER" id="PTHR12128">
    <property type="entry name" value="DIHYDRODIPICOLINATE SYNTHASE"/>
    <property type="match status" value="1"/>
</dbReference>
<dbReference type="Proteomes" id="UP000738349">
    <property type="component" value="Unassembled WGS sequence"/>
</dbReference>
<dbReference type="Gene3D" id="3.20.20.70">
    <property type="entry name" value="Aldolase class I"/>
    <property type="match status" value="1"/>
</dbReference>
<evidence type="ECO:0000313" key="5">
    <source>
        <dbReference type="EMBL" id="KAH7128838.1"/>
    </source>
</evidence>
<dbReference type="OrthoDB" id="191315at2759"/>